<protein>
    <recommendedName>
        <fullName evidence="5">Palmitoyl-protein thioesterase 1</fullName>
    </recommendedName>
</protein>
<name>A0AAF0UDN5_SOLVR</name>
<evidence type="ECO:0000256" key="2">
    <source>
        <dbReference type="SAM" id="SignalP"/>
    </source>
</evidence>
<dbReference type="PANTHER" id="PTHR11247:SF8">
    <property type="entry name" value="PALMITOYL-PROTEIN THIOESTERASE 1"/>
    <property type="match status" value="1"/>
</dbReference>
<accession>A0AAF0UDN5</accession>
<feature type="signal peptide" evidence="2">
    <location>
        <begin position="1"/>
        <end position="26"/>
    </location>
</feature>
<dbReference type="AlphaFoldDB" id="A0AAF0UDN5"/>
<evidence type="ECO:0008006" key="5">
    <source>
        <dbReference type="Google" id="ProtNLM"/>
    </source>
</evidence>
<feature type="chain" id="PRO_5042250065" description="Palmitoyl-protein thioesterase 1" evidence="2">
    <location>
        <begin position="27"/>
        <end position="638"/>
    </location>
</feature>
<keyword evidence="2" id="KW-0732">Signal</keyword>
<dbReference type="Proteomes" id="UP001234989">
    <property type="component" value="Chromosome 8"/>
</dbReference>
<dbReference type="GO" id="GO:0016790">
    <property type="term" value="F:thiolester hydrolase activity"/>
    <property type="evidence" value="ECO:0007669"/>
    <property type="project" value="TreeGrafter"/>
</dbReference>
<reference evidence="3" key="1">
    <citation type="submission" date="2023-08" db="EMBL/GenBank/DDBJ databases">
        <title>A de novo genome assembly of Solanum verrucosum Schlechtendal, a Mexican diploid species geographically isolated from the other diploid A-genome species in potato relatives.</title>
        <authorList>
            <person name="Hosaka K."/>
        </authorList>
    </citation>
    <scope>NUCLEOTIDE SEQUENCE</scope>
    <source>
        <tissue evidence="3">Young leaves</tissue>
    </source>
</reference>
<evidence type="ECO:0000313" key="4">
    <source>
        <dbReference type="Proteomes" id="UP001234989"/>
    </source>
</evidence>
<keyword evidence="4" id="KW-1185">Reference proteome</keyword>
<keyword evidence="1" id="KW-0378">Hydrolase</keyword>
<dbReference type="Gene3D" id="3.40.50.1820">
    <property type="entry name" value="alpha/beta hydrolase"/>
    <property type="match status" value="3"/>
</dbReference>
<sequence>MGHRGFSSSSLVFFILILIGVPISSSVPFIVLHGIGDQCSHRGVKRFTEELSEWSKSEGYCLEIGNGSWDSWFITLEDQADVVCSKVMELCQLIVLLWLISRIRFIADENKLPGTGDQYDPSTASDQTDLACSKYRKLIAFESCKTYGIITISFTWKGNLIGRAVVEYCEGGPQVKNLISLGGPHAGTASVPLCGSGIFCIIADNLIKSEIYSDFVQAHLAPSGYLKLPNNIPGYMKSCRFLPKLNNEIPSHRNSTYKKRFSSLENLVLIMFEHDTVLIPKETSWFGYYPDGAFEPILPAQKTQLYTEDWIGLKTLDDAGKVKYVKVAGNHLQISSSDMKKHVVPYLAGNASIDGSFSNVERMALHDLQDDASSIFTFEGLGESCNDAGSTFYTSQLSLLSKSNGYCLEIGDGVYSSYYMPLENQVQIACEKVKGMKELQQGYNIVGLSQVNNFISIGGPNAGIASAPACTGNPWCDGAGGISGIGIYSDYVQTHYAPSGYIKLPNDIAGYLRGCRYLPKLNNEIPNATNPIYKERFTSLQNLVLIMFENDNVITPKESSWFGFYQDGTDSQILPPQQTNLYLEDTFGLQTLDKAGKVKFIKLPGYHLGMDIQEMQQNVVPYLIDGAQKNKADAQVGH</sequence>
<evidence type="ECO:0000313" key="3">
    <source>
        <dbReference type="EMBL" id="WMV43544.1"/>
    </source>
</evidence>
<dbReference type="SUPFAM" id="SSF53474">
    <property type="entry name" value="alpha/beta-Hydrolases"/>
    <property type="match status" value="3"/>
</dbReference>
<dbReference type="EMBL" id="CP133619">
    <property type="protein sequence ID" value="WMV43544.1"/>
    <property type="molecule type" value="Genomic_DNA"/>
</dbReference>
<organism evidence="3 4">
    <name type="scientific">Solanum verrucosum</name>
    <dbReference type="NCBI Taxonomy" id="315347"/>
    <lineage>
        <taxon>Eukaryota</taxon>
        <taxon>Viridiplantae</taxon>
        <taxon>Streptophyta</taxon>
        <taxon>Embryophyta</taxon>
        <taxon>Tracheophyta</taxon>
        <taxon>Spermatophyta</taxon>
        <taxon>Magnoliopsida</taxon>
        <taxon>eudicotyledons</taxon>
        <taxon>Gunneridae</taxon>
        <taxon>Pentapetalae</taxon>
        <taxon>asterids</taxon>
        <taxon>lamiids</taxon>
        <taxon>Solanales</taxon>
        <taxon>Solanaceae</taxon>
        <taxon>Solanoideae</taxon>
        <taxon>Solaneae</taxon>
        <taxon>Solanum</taxon>
    </lineage>
</organism>
<gene>
    <name evidence="3" type="ORF">MTR67_036929</name>
</gene>
<proteinExistence type="predicted"/>
<dbReference type="InterPro" id="IPR029058">
    <property type="entry name" value="AB_hydrolase_fold"/>
</dbReference>
<evidence type="ECO:0000256" key="1">
    <source>
        <dbReference type="ARBA" id="ARBA00022801"/>
    </source>
</evidence>
<dbReference type="PANTHER" id="PTHR11247">
    <property type="entry name" value="PALMITOYL-PROTEIN THIOESTERASE/DOLICHYLDIPHOSPHATASE 1"/>
    <property type="match status" value="1"/>
</dbReference>
<dbReference type="Pfam" id="PF02089">
    <property type="entry name" value="Palm_thioest"/>
    <property type="match status" value="2"/>
</dbReference>